<keyword evidence="3" id="KW-1185">Reference proteome</keyword>
<sequence length="40" mass="4744">MFKLTSENVIEGLRNKSELPTPLPFSNHHETDFERMQEKL</sequence>
<evidence type="ECO:0000313" key="2">
    <source>
        <dbReference type="EMBL" id="CAL1300087.1"/>
    </source>
</evidence>
<comment type="caution">
    <text evidence="2">The sequence shown here is derived from an EMBL/GenBank/DDBJ whole genome shotgun (WGS) entry which is preliminary data.</text>
</comment>
<evidence type="ECO:0000313" key="3">
    <source>
        <dbReference type="Proteomes" id="UP001497382"/>
    </source>
</evidence>
<dbReference type="EMBL" id="CAXIEN010000533">
    <property type="protein sequence ID" value="CAL1300087.1"/>
    <property type="molecule type" value="Genomic_DNA"/>
</dbReference>
<proteinExistence type="predicted"/>
<feature type="region of interest" description="Disordered" evidence="1">
    <location>
        <begin position="13"/>
        <end position="40"/>
    </location>
</feature>
<name>A0AAV2BW56_9ARAC</name>
<dbReference type="AlphaFoldDB" id="A0AAV2BW56"/>
<accession>A0AAV2BW56</accession>
<feature type="non-terminal residue" evidence="2">
    <location>
        <position position="40"/>
    </location>
</feature>
<reference evidence="2 3" key="1">
    <citation type="submission" date="2024-04" db="EMBL/GenBank/DDBJ databases">
        <authorList>
            <person name="Rising A."/>
            <person name="Reimegard J."/>
            <person name="Sonavane S."/>
            <person name="Akerstrom W."/>
            <person name="Nylinder S."/>
            <person name="Hedman E."/>
            <person name="Kallberg Y."/>
        </authorList>
    </citation>
    <scope>NUCLEOTIDE SEQUENCE [LARGE SCALE GENOMIC DNA]</scope>
</reference>
<dbReference type="Proteomes" id="UP001497382">
    <property type="component" value="Unassembled WGS sequence"/>
</dbReference>
<gene>
    <name evidence="2" type="ORF">LARSCL_LOCUS21737</name>
</gene>
<protein>
    <submittedName>
        <fullName evidence="2">Uncharacterized protein</fullName>
    </submittedName>
</protein>
<feature type="compositionally biased region" description="Basic and acidic residues" evidence="1">
    <location>
        <begin position="27"/>
        <end position="40"/>
    </location>
</feature>
<organism evidence="2 3">
    <name type="scientific">Larinioides sclopetarius</name>
    <dbReference type="NCBI Taxonomy" id="280406"/>
    <lineage>
        <taxon>Eukaryota</taxon>
        <taxon>Metazoa</taxon>
        <taxon>Ecdysozoa</taxon>
        <taxon>Arthropoda</taxon>
        <taxon>Chelicerata</taxon>
        <taxon>Arachnida</taxon>
        <taxon>Araneae</taxon>
        <taxon>Araneomorphae</taxon>
        <taxon>Entelegynae</taxon>
        <taxon>Araneoidea</taxon>
        <taxon>Araneidae</taxon>
        <taxon>Larinioides</taxon>
    </lineage>
</organism>
<evidence type="ECO:0000256" key="1">
    <source>
        <dbReference type="SAM" id="MobiDB-lite"/>
    </source>
</evidence>